<dbReference type="SUPFAM" id="SSF51182">
    <property type="entry name" value="RmlC-like cupins"/>
    <property type="match status" value="1"/>
</dbReference>
<dbReference type="Proteomes" id="UP001165586">
    <property type="component" value="Unassembled WGS sequence"/>
</dbReference>
<keyword evidence="3" id="KW-1185">Reference proteome</keyword>
<proteinExistence type="predicted"/>
<evidence type="ECO:0000259" key="1">
    <source>
        <dbReference type="Pfam" id="PF07883"/>
    </source>
</evidence>
<dbReference type="InterPro" id="IPR011051">
    <property type="entry name" value="RmlC_Cupin_sf"/>
</dbReference>
<dbReference type="Pfam" id="PF07883">
    <property type="entry name" value="Cupin_2"/>
    <property type="match status" value="1"/>
</dbReference>
<dbReference type="EMBL" id="JANLCJ010000008">
    <property type="protein sequence ID" value="MCS5735737.1"/>
    <property type="molecule type" value="Genomic_DNA"/>
</dbReference>
<evidence type="ECO:0000313" key="3">
    <source>
        <dbReference type="Proteomes" id="UP001165586"/>
    </source>
</evidence>
<dbReference type="Gene3D" id="2.20.70.150">
    <property type="match status" value="1"/>
</dbReference>
<comment type="caution">
    <text evidence="2">The sequence shown here is derived from an EMBL/GenBank/DDBJ whole genome shotgun (WGS) entry which is preliminary data.</text>
</comment>
<reference evidence="2" key="1">
    <citation type="submission" date="2022-08" db="EMBL/GenBank/DDBJ databases">
        <authorList>
            <person name="Deng Y."/>
            <person name="Han X.-F."/>
            <person name="Zhang Y.-Q."/>
        </authorList>
    </citation>
    <scope>NUCLEOTIDE SEQUENCE</scope>
    <source>
        <strain evidence="2">CPCC 203386</strain>
    </source>
</reference>
<dbReference type="RefSeq" id="WP_259540736.1">
    <property type="nucleotide sequence ID" value="NZ_JANLCJ010000008.1"/>
</dbReference>
<dbReference type="InterPro" id="IPR047142">
    <property type="entry name" value="OryJ/VirC-like"/>
</dbReference>
<sequence>MTRRVVTGHNAEGKSVILSDSDHPTVKYEHTPGFESSLIWRTDAPPAEREEMTAEPLATFVPAPGETIALTVTFPPDSVFVSGEFDGLSAVQENLHNLPGLADLFEPDAPGMHTTPTVDYVVVLDGSLVLEIDDGVTTHTLHAGDILVQQSTRHAWRVPGDKPATIFVVLMGAAA</sequence>
<evidence type="ECO:0000313" key="2">
    <source>
        <dbReference type="EMBL" id="MCS5735737.1"/>
    </source>
</evidence>
<dbReference type="PANTHER" id="PTHR36156">
    <property type="entry name" value="SLR2101 PROTEIN"/>
    <property type="match status" value="1"/>
</dbReference>
<gene>
    <name evidence="2" type="ORF">N1032_18510</name>
</gene>
<dbReference type="PANTHER" id="PTHR36156:SF2">
    <property type="entry name" value="CUPIN TYPE-2 DOMAIN-CONTAINING PROTEIN"/>
    <property type="match status" value="1"/>
</dbReference>
<protein>
    <submittedName>
        <fullName evidence="2">Cupin domain-containing protein</fullName>
    </submittedName>
</protein>
<dbReference type="InterPro" id="IPR013096">
    <property type="entry name" value="Cupin_2"/>
</dbReference>
<name>A0ABT2H735_9MICO</name>
<organism evidence="2 3">
    <name type="scientific">Herbiconiux daphne</name>
    <dbReference type="NCBI Taxonomy" id="2970914"/>
    <lineage>
        <taxon>Bacteria</taxon>
        <taxon>Bacillati</taxon>
        <taxon>Actinomycetota</taxon>
        <taxon>Actinomycetes</taxon>
        <taxon>Micrococcales</taxon>
        <taxon>Microbacteriaceae</taxon>
        <taxon>Herbiconiux</taxon>
    </lineage>
</organism>
<feature type="domain" description="Cupin type-2" evidence="1">
    <location>
        <begin position="110"/>
        <end position="169"/>
    </location>
</feature>
<accession>A0ABT2H735</accession>
<dbReference type="Gene3D" id="2.60.120.10">
    <property type="entry name" value="Jelly Rolls"/>
    <property type="match status" value="1"/>
</dbReference>
<dbReference type="InterPro" id="IPR014710">
    <property type="entry name" value="RmlC-like_jellyroll"/>
</dbReference>
<dbReference type="CDD" id="cd02231">
    <property type="entry name" value="cupin_BLL6423-like"/>
    <property type="match status" value="1"/>
</dbReference>